<dbReference type="AlphaFoldDB" id="A0A9Q3H851"/>
<name>A0A9Q3H851_9BASI</name>
<accession>A0A9Q3H851</accession>
<organism evidence="1 2">
    <name type="scientific">Austropuccinia psidii MF-1</name>
    <dbReference type="NCBI Taxonomy" id="1389203"/>
    <lineage>
        <taxon>Eukaryota</taxon>
        <taxon>Fungi</taxon>
        <taxon>Dikarya</taxon>
        <taxon>Basidiomycota</taxon>
        <taxon>Pucciniomycotina</taxon>
        <taxon>Pucciniomycetes</taxon>
        <taxon>Pucciniales</taxon>
        <taxon>Sphaerophragmiaceae</taxon>
        <taxon>Austropuccinia</taxon>
    </lineage>
</organism>
<dbReference type="EMBL" id="AVOT02013186">
    <property type="protein sequence ID" value="MBW0495593.1"/>
    <property type="molecule type" value="Genomic_DNA"/>
</dbReference>
<feature type="non-terminal residue" evidence="1">
    <location>
        <position position="71"/>
    </location>
</feature>
<gene>
    <name evidence="1" type="ORF">O181_035308</name>
</gene>
<proteinExistence type="predicted"/>
<keyword evidence="2" id="KW-1185">Reference proteome</keyword>
<reference evidence="1" key="1">
    <citation type="submission" date="2021-03" db="EMBL/GenBank/DDBJ databases">
        <title>Draft genome sequence of rust myrtle Austropuccinia psidii MF-1, a brazilian biotype.</title>
        <authorList>
            <person name="Quecine M.C."/>
            <person name="Pachon D.M.R."/>
            <person name="Bonatelli M.L."/>
            <person name="Correr F.H."/>
            <person name="Franceschini L.M."/>
            <person name="Leite T.F."/>
            <person name="Margarido G.R.A."/>
            <person name="Almeida C.A."/>
            <person name="Ferrarezi J.A."/>
            <person name="Labate C.A."/>
        </authorList>
    </citation>
    <scope>NUCLEOTIDE SEQUENCE</scope>
    <source>
        <strain evidence="1">MF-1</strain>
    </source>
</reference>
<dbReference type="Proteomes" id="UP000765509">
    <property type="component" value="Unassembled WGS sequence"/>
</dbReference>
<feature type="non-terminal residue" evidence="1">
    <location>
        <position position="1"/>
    </location>
</feature>
<protein>
    <submittedName>
        <fullName evidence="1">Uncharacterized protein</fullName>
    </submittedName>
</protein>
<sequence length="71" mass="7739">QSTIIEVVGSQNIASANCSLSWENCLKKACCIACEADRSNDLSACSARYNLPRSLETLRIPALRIRLPVSN</sequence>
<comment type="caution">
    <text evidence="1">The sequence shown here is derived from an EMBL/GenBank/DDBJ whole genome shotgun (WGS) entry which is preliminary data.</text>
</comment>
<evidence type="ECO:0000313" key="1">
    <source>
        <dbReference type="EMBL" id="MBW0495593.1"/>
    </source>
</evidence>
<evidence type="ECO:0000313" key="2">
    <source>
        <dbReference type="Proteomes" id="UP000765509"/>
    </source>
</evidence>